<dbReference type="Gene3D" id="1.10.10.10">
    <property type="entry name" value="Winged helix-like DNA-binding domain superfamily/Winged helix DNA-binding domain"/>
    <property type="match status" value="1"/>
</dbReference>
<comment type="caution">
    <text evidence="6">The sequence shown here is derived from an EMBL/GenBank/DDBJ whole genome shotgun (WGS) entry which is preliminary data.</text>
</comment>
<reference evidence="6 7" key="1">
    <citation type="submission" date="2024-07" db="EMBL/GenBank/DDBJ databases">
        <title>Description of Labrys sedimenti sp. nov., isolated from a diclofenac-degrading enrichment culture.</title>
        <authorList>
            <person name="Tancsics A."/>
            <person name="Csepanyi A."/>
        </authorList>
    </citation>
    <scope>NUCLEOTIDE SEQUENCE [LARGE SCALE GENOMIC DNA]</scope>
    <source>
        <strain evidence="6 7">LMG 23578</strain>
    </source>
</reference>
<comment type="similarity">
    <text evidence="1">Belongs to the LysR transcriptional regulatory family.</text>
</comment>
<keyword evidence="3" id="KW-0238">DNA-binding</keyword>
<proteinExistence type="inferred from homology"/>
<protein>
    <submittedName>
        <fullName evidence="6">LysR family transcriptional regulator</fullName>
    </submittedName>
</protein>
<evidence type="ECO:0000259" key="5">
    <source>
        <dbReference type="PROSITE" id="PS50931"/>
    </source>
</evidence>
<keyword evidence="7" id="KW-1185">Reference proteome</keyword>
<evidence type="ECO:0000256" key="2">
    <source>
        <dbReference type="ARBA" id="ARBA00023015"/>
    </source>
</evidence>
<dbReference type="InterPro" id="IPR000847">
    <property type="entry name" value="LysR_HTH_N"/>
</dbReference>
<dbReference type="InterPro" id="IPR005119">
    <property type="entry name" value="LysR_subst-bd"/>
</dbReference>
<evidence type="ECO:0000313" key="6">
    <source>
        <dbReference type="EMBL" id="MEW9304202.1"/>
    </source>
</evidence>
<dbReference type="Pfam" id="PF00126">
    <property type="entry name" value="HTH_1"/>
    <property type="match status" value="1"/>
</dbReference>
<dbReference type="Pfam" id="PF03466">
    <property type="entry name" value="LysR_substrate"/>
    <property type="match status" value="1"/>
</dbReference>
<evidence type="ECO:0000256" key="3">
    <source>
        <dbReference type="ARBA" id="ARBA00023125"/>
    </source>
</evidence>
<dbReference type="InterPro" id="IPR036388">
    <property type="entry name" value="WH-like_DNA-bd_sf"/>
</dbReference>
<keyword evidence="2" id="KW-0805">Transcription regulation</keyword>
<dbReference type="InterPro" id="IPR036390">
    <property type="entry name" value="WH_DNA-bd_sf"/>
</dbReference>
<dbReference type="InterPro" id="IPR058163">
    <property type="entry name" value="LysR-type_TF_proteobact-type"/>
</dbReference>
<dbReference type="Proteomes" id="UP001555786">
    <property type="component" value="Unassembled WGS sequence"/>
</dbReference>
<dbReference type="PANTHER" id="PTHR30537:SF3">
    <property type="entry name" value="TRANSCRIPTIONAL REGULATORY PROTEIN"/>
    <property type="match status" value="1"/>
</dbReference>
<dbReference type="Gene3D" id="3.40.190.290">
    <property type="match status" value="1"/>
</dbReference>
<evidence type="ECO:0000256" key="4">
    <source>
        <dbReference type="ARBA" id="ARBA00023163"/>
    </source>
</evidence>
<evidence type="ECO:0000313" key="7">
    <source>
        <dbReference type="Proteomes" id="UP001555786"/>
    </source>
</evidence>
<gene>
    <name evidence="6" type="ORF">ABXS05_01530</name>
</gene>
<name>A0ABV3PEZ3_9HYPH</name>
<dbReference type="EMBL" id="JBFNQD010000001">
    <property type="protein sequence ID" value="MEW9304202.1"/>
    <property type="molecule type" value="Genomic_DNA"/>
</dbReference>
<dbReference type="PANTHER" id="PTHR30537">
    <property type="entry name" value="HTH-TYPE TRANSCRIPTIONAL REGULATOR"/>
    <property type="match status" value="1"/>
</dbReference>
<dbReference type="SUPFAM" id="SSF53850">
    <property type="entry name" value="Periplasmic binding protein-like II"/>
    <property type="match status" value="1"/>
</dbReference>
<organism evidence="6 7">
    <name type="scientific">Labrys neptuniae</name>
    <dbReference type="NCBI Taxonomy" id="376174"/>
    <lineage>
        <taxon>Bacteria</taxon>
        <taxon>Pseudomonadati</taxon>
        <taxon>Pseudomonadota</taxon>
        <taxon>Alphaproteobacteria</taxon>
        <taxon>Hyphomicrobiales</taxon>
        <taxon>Xanthobacteraceae</taxon>
        <taxon>Labrys</taxon>
    </lineage>
</organism>
<dbReference type="SUPFAM" id="SSF46785">
    <property type="entry name" value="Winged helix' DNA-binding domain"/>
    <property type="match status" value="1"/>
</dbReference>
<keyword evidence="4" id="KW-0804">Transcription</keyword>
<dbReference type="RefSeq" id="WP_367622676.1">
    <property type="nucleotide sequence ID" value="NZ_JBFNQD010000001.1"/>
</dbReference>
<dbReference type="PROSITE" id="PS50931">
    <property type="entry name" value="HTH_LYSR"/>
    <property type="match status" value="1"/>
</dbReference>
<accession>A0ABV3PEZ3</accession>
<evidence type="ECO:0000256" key="1">
    <source>
        <dbReference type="ARBA" id="ARBA00009437"/>
    </source>
</evidence>
<sequence length="302" mass="33232">MGDGFPNLAWDDLRLVKAIADTRNLPAAAARIGIDHSTAFRRLRQIEQTLGVTLFEKHRTGYTLTSAGEEVAGLADRVDEDIVSVLRRLAGSELDLAGELRITTNDTLLVELLTPLLARFTQAYPGMRLDMILSNAALNLSKRDADIAIRASDAPPDTLVGRRVARIGWALYGKVEDFPEPGLPDLETLHRRRWVALGDNLATLKAVRYVKSHIAPERIVYRVNSVLGLAEAVEAGIGIGHLPCFIAGTRPGLRRIGLVNPEFGADLWLLTHPDLRDAPRIRAFLDFLAAEIVRRRAFIEGG</sequence>
<feature type="domain" description="HTH lysR-type" evidence="5">
    <location>
        <begin position="8"/>
        <end position="65"/>
    </location>
</feature>